<dbReference type="NCBIfam" id="NF045716">
    <property type="entry name" value="sulf_resp_HmcE"/>
    <property type="match status" value="1"/>
</dbReference>
<protein>
    <submittedName>
        <fullName evidence="2">Putative HmcE, 25.3 kd protein in hmc operon</fullName>
    </submittedName>
</protein>
<dbReference type="InterPro" id="IPR036197">
    <property type="entry name" value="NarG-like_sf"/>
</dbReference>
<dbReference type="RefSeq" id="WP_021759295.1">
    <property type="nucleotide sequence ID" value="NC_022444.1"/>
</dbReference>
<keyword evidence="1" id="KW-0472">Membrane</keyword>
<name>T2G929_MEGG1</name>
<keyword evidence="1" id="KW-1133">Transmembrane helix</keyword>
<dbReference type="Gene3D" id="1.20.950.20">
    <property type="entry name" value="Transmembrane di-heme cytochromes, Chain C"/>
    <property type="match status" value="1"/>
</dbReference>
<feature type="transmembrane region" description="Helical" evidence="1">
    <location>
        <begin position="177"/>
        <end position="201"/>
    </location>
</feature>
<evidence type="ECO:0000313" key="3">
    <source>
        <dbReference type="Proteomes" id="UP000016587"/>
    </source>
</evidence>
<dbReference type="HOGENOM" id="CLU_107083_0_0_7"/>
<sequence>MYDFLTGPMLYLSLAIFIGGCIWRVVWYIRGLDQKLDRVAYKAHLEHGLKHAARSVIAFIIPFGSHTWRAKPAMTIATFFFHFAIVGIPLFAPAHTTLMDQWLWIAPLSLPQSVVDFLILMFFISAAFLILRRVALPEVRILTNWQDVMVLAITIAPFITGVLASTHTGDYQFWLNMHIFCGEVMLIAIPFTKLSHFVLFFMSRGQLGMDFGIKRGGLKGTKFAW</sequence>
<evidence type="ECO:0000256" key="1">
    <source>
        <dbReference type="SAM" id="Phobius"/>
    </source>
</evidence>
<feature type="transmembrane region" description="Helical" evidence="1">
    <location>
        <begin position="73"/>
        <end position="94"/>
    </location>
</feature>
<dbReference type="PATRIC" id="fig|1121448.10.peg.727"/>
<organism evidence="2 3">
    <name type="scientific">Megalodesulfovibrio gigas (strain ATCC 19364 / DSM 1382 / NCIMB 9332 / VKM B-1759)</name>
    <name type="common">Desulfovibrio gigas</name>
    <dbReference type="NCBI Taxonomy" id="1121448"/>
    <lineage>
        <taxon>Bacteria</taxon>
        <taxon>Pseudomonadati</taxon>
        <taxon>Thermodesulfobacteriota</taxon>
        <taxon>Desulfovibrionia</taxon>
        <taxon>Desulfovibrionales</taxon>
        <taxon>Desulfovibrionaceae</taxon>
        <taxon>Megalodesulfovibrio</taxon>
    </lineage>
</organism>
<proteinExistence type="predicted"/>
<gene>
    <name evidence="2" type="primary">hmcE</name>
    <name evidence="2" type="ORF">DGI_0719</name>
</gene>
<keyword evidence="3" id="KW-1185">Reference proteome</keyword>
<dbReference type="EMBL" id="CP006585">
    <property type="protein sequence ID" value="AGW12621.1"/>
    <property type="molecule type" value="Genomic_DNA"/>
</dbReference>
<feature type="transmembrane region" description="Helical" evidence="1">
    <location>
        <begin position="114"/>
        <end position="136"/>
    </location>
</feature>
<feature type="transmembrane region" description="Helical" evidence="1">
    <location>
        <begin position="12"/>
        <end position="29"/>
    </location>
</feature>
<evidence type="ECO:0000313" key="2">
    <source>
        <dbReference type="EMBL" id="AGW12621.1"/>
    </source>
</evidence>
<dbReference type="eggNOG" id="COG2181">
    <property type="taxonomic scope" value="Bacteria"/>
</dbReference>
<reference evidence="2 3" key="1">
    <citation type="journal article" date="2013" name="J. Bacteriol.">
        <title>Roles of HynAB and Ech, the only two hydrogenases found in the model sulfate reducer Desulfovibrio gigas.</title>
        <authorList>
            <person name="Morais-Silva F.O."/>
            <person name="Santos C.I."/>
            <person name="Rodrigues R."/>
            <person name="Pereira I.A."/>
            <person name="Rodrigues-Pousada C."/>
        </authorList>
    </citation>
    <scope>NUCLEOTIDE SEQUENCE [LARGE SCALE GENOMIC DNA]</scope>
    <source>
        <strain evidence="3">ATCC 19364 / DSM 1382 / NCIMB 9332 / VKM B-1759</strain>
    </source>
</reference>
<accession>T2G929</accession>
<dbReference type="OrthoDB" id="5450521at2"/>
<dbReference type="SUPFAM" id="SSF103501">
    <property type="entry name" value="Respiratory nitrate reductase 1 gamma chain"/>
    <property type="match status" value="1"/>
</dbReference>
<dbReference type="InterPro" id="IPR054903">
    <property type="entry name" value="sulf_resp_HmcE"/>
</dbReference>
<reference evidence="3" key="2">
    <citation type="submission" date="2013-07" db="EMBL/GenBank/DDBJ databases">
        <authorList>
            <person name="Morais-Silva F.O."/>
            <person name="Rezende A.M."/>
            <person name="Pimentel C."/>
            <person name="Resende D.M."/>
            <person name="Santos C.I."/>
            <person name="Clemente C."/>
            <person name="de Oliveira L.M."/>
            <person name="da Silva S.M."/>
            <person name="Costa D.A."/>
            <person name="Varela-Raposo A."/>
            <person name="Horacio E.C.A."/>
            <person name="Matos M."/>
            <person name="Flores O."/>
            <person name="Ruiz J.C."/>
            <person name="Rodrigues-Pousada C."/>
        </authorList>
    </citation>
    <scope>NUCLEOTIDE SEQUENCE [LARGE SCALE GENOMIC DNA]</scope>
    <source>
        <strain evidence="3">ATCC 19364 / DSM 1382 / NCIMB 9332 / VKM B-1759</strain>
    </source>
</reference>
<dbReference type="Proteomes" id="UP000016587">
    <property type="component" value="Chromosome"/>
</dbReference>
<feature type="transmembrane region" description="Helical" evidence="1">
    <location>
        <begin position="148"/>
        <end position="165"/>
    </location>
</feature>
<dbReference type="KEGG" id="dgg:DGI_0719"/>
<dbReference type="STRING" id="1121448.DGI_0719"/>
<dbReference type="AlphaFoldDB" id="T2G929"/>
<keyword evidence="1" id="KW-0812">Transmembrane</keyword>